<name>A0A0K8NTQ6_PISS1</name>
<accession>A0A0K8NTQ6</accession>
<sequence length="46" mass="4986">MGRQTVSQEQRTRSKGLRAARSGGNPGSTNRPALPWEGFRSDRGAT</sequence>
<proteinExistence type="predicted"/>
<evidence type="ECO:0000313" key="3">
    <source>
        <dbReference type="Proteomes" id="UP000037660"/>
    </source>
</evidence>
<dbReference type="EMBL" id="BBYR01000002">
    <property type="protein sequence ID" value="GAP33767.1"/>
    <property type="molecule type" value="Genomic_DNA"/>
</dbReference>
<protein>
    <submittedName>
        <fullName evidence="2">Uncharacterized protein</fullName>
    </submittedName>
</protein>
<comment type="caution">
    <text evidence="2">The sequence shown here is derived from an EMBL/GenBank/DDBJ whole genome shotgun (WGS) entry which is preliminary data.</text>
</comment>
<feature type="region of interest" description="Disordered" evidence="1">
    <location>
        <begin position="1"/>
        <end position="46"/>
    </location>
</feature>
<dbReference type="STRING" id="1547922.ISF6_1022"/>
<keyword evidence="3" id="KW-1185">Reference proteome</keyword>
<reference evidence="3" key="1">
    <citation type="submission" date="2015-07" db="EMBL/GenBank/DDBJ databases">
        <title>Discovery of a poly(ethylene terephthalate assimilation.</title>
        <authorList>
            <person name="Yoshida S."/>
            <person name="Hiraga K."/>
            <person name="Takehana T."/>
            <person name="Taniguchi I."/>
            <person name="Yamaji H."/>
            <person name="Maeda Y."/>
            <person name="Toyohara K."/>
            <person name="Miyamoto K."/>
            <person name="Kimura Y."/>
            <person name="Oda K."/>
        </authorList>
    </citation>
    <scope>NUCLEOTIDE SEQUENCE [LARGE SCALE GENOMIC DNA]</scope>
    <source>
        <strain evidence="3">NBRC 110686 / TISTR 2288 / 201-F6</strain>
    </source>
</reference>
<dbReference type="AlphaFoldDB" id="A0A0K8NTQ6"/>
<evidence type="ECO:0000313" key="2">
    <source>
        <dbReference type="EMBL" id="GAP33767.1"/>
    </source>
</evidence>
<gene>
    <name evidence="2" type="ORF">ISF6_1022</name>
</gene>
<dbReference type="Proteomes" id="UP000037660">
    <property type="component" value="Unassembled WGS sequence"/>
</dbReference>
<evidence type="ECO:0000256" key="1">
    <source>
        <dbReference type="SAM" id="MobiDB-lite"/>
    </source>
</evidence>
<reference evidence="2 3" key="2">
    <citation type="journal article" date="2016" name="Science">
        <title>A bacterium that degrades and assimilates poly(ethylene terephthalate).</title>
        <authorList>
            <person name="Yoshida S."/>
            <person name="Hiraga K."/>
            <person name="Takehana T."/>
            <person name="Taniguchi I."/>
            <person name="Yamaji H."/>
            <person name="Maeda Y."/>
            <person name="Toyohara K."/>
            <person name="Miyamoto K."/>
            <person name="Kimura Y."/>
            <person name="Oda K."/>
        </authorList>
    </citation>
    <scope>NUCLEOTIDE SEQUENCE [LARGE SCALE GENOMIC DNA]</scope>
    <source>
        <strain evidence="3">NBRC 110686 / TISTR 2288 / 201-F6</strain>
    </source>
</reference>
<organism evidence="2 3">
    <name type="scientific">Piscinibacter sakaiensis</name>
    <name type="common">Ideonella sakaiensis</name>
    <dbReference type="NCBI Taxonomy" id="1547922"/>
    <lineage>
        <taxon>Bacteria</taxon>
        <taxon>Pseudomonadati</taxon>
        <taxon>Pseudomonadota</taxon>
        <taxon>Betaproteobacteria</taxon>
        <taxon>Burkholderiales</taxon>
        <taxon>Sphaerotilaceae</taxon>
        <taxon>Piscinibacter</taxon>
    </lineage>
</organism>